<evidence type="ECO:0000256" key="2">
    <source>
        <dbReference type="ARBA" id="ARBA00007296"/>
    </source>
</evidence>
<keyword evidence="11" id="KW-1185">Reference proteome</keyword>
<accession>A0ABT4D385</accession>
<dbReference type="InterPro" id="IPR035921">
    <property type="entry name" value="F/V-ATP_Csub_sf"/>
</dbReference>
<dbReference type="InterPro" id="IPR002379">
    <property type="entry name" value="ATPase_proteolipid_c-like_dom"/>
</dbReference>
<keyword evidence="5 8" id="KW-1133">Transmembrane helix</keyword>
<protein>
    <submittedName>
        <fullName evidence="10">V-type ATP synthase subunit K</fullName>
    </submittedName>
</protein>
<comment type="caution">
    <text evidence="10">The sequence shown here is derived from an EMBL/GenBank/DDBJ whole genome shotgun (WGS) entry which is preliminary data.</text>
</comment>
<dbReference type="RefSeq" id="WP_268040966.1">
    <property type="nucleotide sequence ID" value="NZ_JAPQER010000003.1"/>
</dbReference>
<comment type="similarity">
    <text evidence="2">Belongs to the V-ATPase proteolipid subunit family.</text>
</comment>
<dbReference type="PANTHER" id="PTHR10263">
    <property type="entry name" value="V-TYPE PROTON ATPASE PROTEOLIPID SUBUNIT"/>
    <property type="match status" value="1"/>
</dbReference>
<evidence type="ECO:0000256" key="3">
    <source>
        <dbReference type="ARBA" id="ARBA00022448"/>
    </source>
</evidence>
<keyword evidence="3" id="KW-0813">Transport</keyword>
<dbReference type="Pfam" id="PF00137">
    <property type="entry name" value="ATP-synt_C"/>
    <property type="match status" value="2"/>
</dbReference>
<feature type="transmembrane region" description="Helical" evidence="8">
    <location>
        <begin position="141"/>
        <end position="165"/>
    </location>
</feature>
<keyword evidence="6" id="KW-0406">Ion transport</keyword>
<evidence type="ECO:0000256" key="8">
    <source>
        <dbReference type="SAM" id="Phobius"/>
    </source>
</evidence>
<evidence type="ECO:0000259" key="9">
    <source>
        <dbReference type="Pfam" id="PF00137"/>
    </source>
</evidence>
<proteinExistence type="inferred from homology"/>
<dbReference type="Proteomes" id="UP001078443">
    <property type="component" value="Unassembled WGS sequence"/>
</dbReference>
<evidence type="ECO:0000256" key="7">
    <source>
        <dbReference type="ARBA" id="ARBA00023136"/>
    </source>
</evidence>
<evidence type="ECO:0000313" key="11">
    <source>
        <dbReference type="Proteomes" id="UP001078443"/>
    </source>
</evidence>
<organism evidence="10 11">
    <name type="scientific">Clostridium aestuarii</name>
    <dbReference type="NCBI Taxonomy" id="338193"/>
    <lineage>
        <taxon>Bacteria</taxon>
        <taxon>Bacillati</taxon>
        <taxon>Bacillota</taxon>
        <taxon>Clostridia</taxon>
        <taxon>Eubacteriales</taxon>
        <taxon>Clostridiaceae</taxon>
        <taxon>Clostridium</taxon>
    </lineage>
</organism>
<dbReference type="NCBIfam" id="NF005124">
    <property type="entry name" value="PRK06558.1"/>
    <property type="match status" value="1"/>
</dbReference>
<reference evidence="10" key="1">
    <citation type="submission" date="2022-12" db="EMBL/GenBank/DDBJ databases">
        <authorList>
            <person name="Wang J."/>
        </authorList>
    </citation>
    <scope>NUCLEOTIDE SEQUENCE</scope>
    <source>
        <strain evidence="10">HY-45-18</strain>
    </source>
</reference>
<feature type="transmembrane region" description="Helical" evidence="8">
    <location>
        <begin position="93"/>
        <end position="113"/>
    </location>
</feature>
<evidence type="ECO:0000256" key="1">
    <source>
        <dbReference type="ARBA" id="ARBA00004141"/>
    </source>
</evidence>
<feature type="domain" description="V-ATPase proteolipid subunit C-like" evidence="9">
    <location>
        <begin position="103"/>
        <end position="161"/>
    </location>
</feature>
<dbReference type="Gene3D" id="1.20.120.610">
    <property type="entry name" value="lithium bound rotor ring of v- atpase"/>
    <property type="match status" value="1"/>
</dbReference>
<feature type="domain" description="V-ATPase proteolipid subunit C-like" evidence="9">
    <location>
        <begin position="20"/>
        <end position="79"/>
    </location>
</feature>
<evidence type="ECO:0000313" key="10">
    <source>
        <dbReference type="EMBL" id="MCY6484660.1"/>
    </source>
</evidence>
<gene>
    <name evidence="10" type="ORF">OW763_09940</name>
</gene>
<name>A0ABT4D385_9CLOT</name>
<evidence type="ECO:0000256" key="5">
    <source>
        <dbReference type="ARBA" id="ARBA00022989"/>
    </source>
</evidence>
<feature type="transmembrane region" description="Helical" evidence="8">
    <location>
        <begin position="58"/>
        <end position="81"/>
    </location>
</feature>
<keyword evidence="4 8" id="KW-0812">Transmembrane</keyword>
<sequence length="167" mass="17244">MKTTFMQFLVDNGGLIFALLGAALATLMPGIGSAKGIGIVGEAATGVITEDPDKFGKALILELLPGTQGLYGFVTTIIILSKIGLLGGNLADVSWGVGFAIFLASLPIAFAGWKSAIAQAKTAAAGMTILAKKPEHVMKGVLLSVMVETYALLGFVSSLLMVLFIQL</sequence>
<keyword evidence="7 8" id="KW-0472">Membrane</keyword>
<dbReference type="SUPFAM" id="SSF81333">
    <property type="entry name" value="F1F0 ATP synthase subunit C"/>
    <property type="match status" value="2"/>
</dbReference>
<dbReference type="CDD" id="cd18179">
    <property type="entry name" value="ATP-synt_Vo_Ao_c_NTPK_rpt1"/>
    <property type="match status" value="1"/>
</dbReference>
<evidence type="ECO:0000256" key="6">
    <source>
        <dbReference type="ARBA" id="ARBA00023065"/>
    </source>
</evidence>
<dbReference type="CDD" id="cd18180">
    <property type="entry name" value="ATP-synt_Vo_Ao_c_NTPK_rpt2"/>
    <property type="match status" value="1"/>
</dbReference>
<comment type="subcellular location">
    <subcellularLocation>
        <location evidence="1">Membrane</location>
        <topology evidence="1">Multi-pass membrane protein</topology>
    </subcellularLocation>
</comment>
<dbReference type="EMBL" id="JAPQER010000003">
    <property type="protein sequence ID" value="MCY6484660.1"/>
    <property type="molecule type" value="Genomic_DNA"/>
</dbReference>
<evidence type="ECO:0000256" key="4">
    <source>
        <dbReference type="ARBA" id="ARBA00022692"/>
    </source>
</evidence>